<feature type="transmembrane region" description="Helical" evidence="5">
    <location>
        <begin position="207"/>
        <end position="228"/>
    </location>
</feature>
<keyword evidence="2 5" id="KW-0812">Transmembrane</keyword>
<keyword evidence="6" id="KW-1185">Reference proteome</keyword>
<feature type="transmembrane region" description="Helical" evidence="5">
    <location>
        <begin position="240"/>
        <end position="257"/>
    </location>
</feature>
<evidence type="ECO:0000256" key="3">
    <source>
        <dbReference type="ARBA" id="ARBA00022989"/>
    </source>
</evidence>
<proteinExistence type="predicted"/>
<evidence type="ECO:0000313" key="6">
    <source>
        <dbReference type="Proteomes" id="UP000095287"/>
    </source>
</evidence>
<organism evidence="6 7">
    <name type="scientific">Steinernema glaseri</name>
    <dbReference type="NCBI Taxonomy" id="37863"/>
    <lineage>
        <taxon>Eukaryota</taxon>
        <taxon>Metazoa</taxon>
        <taxon>Ecdysozoa</taxon>
        <taxon>Nematoda</taxon>
        <taxon>Chromadorea</taxon>
        <taxon>Rhabditida</taxon>
        <taxon>Tylenchina</taxon>
        <taxon>Panagrolaimomorpha</taxon>
        <taxon>Strongyloidoidea</taxon>
        <taxon>Steinernematidae</taxon>
        <taxon>Steinernema</taxon>
    </lineage>
</organism>
<protein>
    <submittedName>
        <fullName evidence="7">Mitochondrial inner membrane protein COX18</fullName>
    </submittedName>
</protein>
<dbReference type="Proteomes" id="UP000095287">
    <property type="component" value="Unplaced"/>
</dbReference>
<evidence type="ECO:0000256" key="1">
    <source>
        <dbReference type="ARBA" id="ARBA00004141"/>
    </source>
</evidence>
<dbReference type="PANTHER" id="PTHR12428:SF65">
    <property type="entry name" value="CYTOCHROME C OXIDASE ASSEMBLY PROTEIN COX18, MITOCHONDRIAL"/>
    <property type="match status" value="1"/>
</dbReference>
<sequence>MSILRSSHLLRHLERQAASSISATSSRNISGLPPGVAPLFEYASNCNITQGVQSSIEAIHGLGLPWATTIVASGIALRLATAPAHIYAEKLFAKRLHATNFFTQAVLKKLSEHFKIDIVPNKDNTKLVLKTENDLIHKECDRLITEKVNEYMQENRLQASRIQNLKMFTVPVWIFSSFAIRNIISSDFHPSIPGALWLNDLLLPDPYFVLPVAVGIFGFLNLFSQRLIYPVRMSNFRTKTYDYLLAFFTLFAVRIMMDLPACISLYWLTVSTTGMAQAMILRHPKVKSLLGIQRLPTDSRTPLRDLFLLRRPRSFDGICHEFGGGCGPWSLSRSTLSPIGSSSFRLFRNRSLCPRWEESASDLSARRPCVTHARIAPSWIQRSCFSV</sequence>
<dbReference type="GO" id="GO:0033617">
    <property type="term" value="P:mitochondrial respiratory chain complex IV assembly"/>
    <property type="evidence" value="ECO:0007669"/>
    <property type="project" value="TreeGrafter"/>
</dbReference>
<keyword evidence="3 5" id="KW-1133">Transmembrane helix</keyword>
<reference evidence="7" key="1">
    <citation type="submission" date="2016-11" db="UniProtKB">
        <authorList>
            <consortium name="WormBaseParasite"/>
        </authorList>
    </citation>
    <scope>IDENTIFICATION</scope>
</reference>
<dbReference type="GO" id="GO:0032977">
    <property type="term" value="F:membrane insertase activity"/>
    <property type="evidence" value="ECO:0007669"/>
    <property type="project" value="InterPro"/>
</dbReference>
<dbReference type="WBParaSite" id="L893_g16424.t2">
    <property type="protein sequence ID" value="L893_g16424.t2"/>
    <property type="gene ID" value="L893_g16424"/>
</dbReference>
<evidence type="ECO:0000313" key="7">
    <source>
        <dbReference type="WBParaSite" id="L893_g16424.t2"/>
    </source>
</evidence>
<keyword evidence="4 5" id="KW-0472">Membrane</keyword>
<accession>A0A1I7YHQ8</accession>
<evidence type="ECO:0000256" key="5">
    <source>
        <dbReference type="SAM" id="Phobius"/>
    </source>
</evidence>
<name>A0A1I7YHQ8_9BILA</name>
<evidence type="ECO:0000256" key="2">
    <source>
        <dbReference type="ARBA" id="ARBA00022692"/>
    </source>
</evidence>
<evidence type="ECO:0000256" key="4">
    <source>
        <dbReference type="ARBA" id="ARBA00023136"/>
    </source>
</evidence>
<comment type="subcellular location">
    <subcellularLocation>
        <location evidence="1">Membrane</location>
        <topology evidence="1">Multi-pass membrane protein</topology>
    </subcellularLocation>
</comment>
<dbReference type="PANTHER" id="PTHR12428">
    <property type="entry name" value="OXA1"/>
    <property type="match status" value="1"/>
</dbReference>
<dbReference type="GO" id="GO:0005743">
    <property type="term" value="C:mitochondrial inner membrane"/>
    <property type="evidence" value="ECO:0007669"/>
    <property type="project" value="TreeGrafter"/>
</dbReference>
<dbReference type="InterPro" id="IPR001708">
    <property type="entry name" value="YidC/ALB3/OXA1/COX18"/>
</dbReference>
<dbReference type="AlphaFoldDB" id="A0A1I7YHQ8"/>
<dbReference type="GO" id="GO:0032979">
    <property type="term" value="P:protein insertion into mitochondrial inner membrane from matrix"/>
    <property type="evidence" value="ECO:0007669"/>
    <property type="project" value="TreeGrafter"/>
</dbReference>